<reference evidence="3 4" key="1">
    <citation type="journal article" date="2004" name="Science">
        <title>The genome of the diatom Thalassiosira pseudonana: ecology, evolution, and metabolism.</title>
        <authorList>
            <person name="Armbrust E.V."/>
            <person name="Berges J.A."/>
            <person name="Bowler C."/>
            <person name="Green B.R."/>
            <person name="Martinez D."/>
            <person name="Putnam N.H."/>
            <person name="Zhou S."/>
            <person name="Allen A.E."/>
            <person name="Apt K.E."/>
            <person name="Bechner M."/>
            <person name="Brzezinski M.A."/>
            <person name="Chaal B.K."/>
            <person name="Chiovitti A."/>
            <person name="Davis A.K."/>
            <person name="Demarest M.S."/>
            <person name="Detter J.C."/>
            <person name="Glavina T."/>
            <person name="Goodstein D."/>
            <person name="Hadi M.Z."/>
            <person name="Hellsten U."/>
            <person name="Hildebrand M."/>
            <person name="Jenkins B.D."/>
            <person name="Jurka J."/>
            <person name="Kapitonov V.V."/>
            <person name="Kroger N."/>
            <person name="Lau W.W."/>
            <person name="Lane T.W."/>
            <person name="Larimer F.W."/>
            <person name="Lippmeier J.C."/>
            <person name="Lucas S."/>
            <person name="Medina M."/>
            <person name="Montsant A."/>
            <person name="Obornik M."/>
            <person name="Parker M.S."/>
            <person name="Palenik B."/>
            <person name="Pazour G.J."/>
            <person name="Richardson P.M."/>
            <person name="Rynearson T.A."/>
            <person name="Saito M.A."/>
            <person name="Schwartz D.C."/>
            <person name="Thamatrakoln K."/>
            <person name="Valentin K."/>
            <person name="Vardi A."/>
            <person name="Wilkerson F.P."/>
            <person name="Rokhsar D.S."/>
        </authorList>
    </citation>
    <scope>NUCLEOTIDE SEQUENCE [LARGE SCALE GENOMIC DNA]</scope>
    <source>
        <strain evidence="3 4">CCMP1335</strain>
    </source>
</reference>
<gene>
    <name evidence="3" type="ORF">THAPS_6750</name>
</gene>
<dbReference type="GeneID" id="7448953"/>
<protein>
    <submittedName>
        <fullName evidence="3">Uncharacterized protein</fullName>
    </submittedName>
</protein>
<name>B5YMD3_THAPS</name>
<evidence type="ECO:0000313" key="4">
    <source>
        <dbReference type="Proteomes" id="UP000001449"/>
    </source>
</evidence>
<dbReference type="InParanoid" id="B5YMD3"/>
<dbReference type="HOGENOM" id="CLU_2031376_0_0_1"/>
<dbReference type="KEGG" id="tps:THAPS_6750"/>
<keyword evidence="4" id="KW-1185">Reference proteome</keyword>
<accession>B5YMD3</accession>
<dbReference type="AlphaFoldDB" id="B5YMD3"/>
<feature type="chain" id="PRO_5002841384" evidence="2">
    <location>
        <begin position="23"/>
        <end position="122"/>
    </location>
</feature>
<reference evidence="3 4" key="2">
    <citation type="journal article" date="2008" name="Nature">
        <title>The Phaeodactylum genome reveals the evolutionary history of diatom genomes.</title>
        <authorList>
            <person name="Bowler C."/>
            <person name="Allen A.E."/>
            <person name="Badger J.H."/>
            <person name="Grimwood J."/>
            <person name="Jabbari K."/>
            <person name="Kuo A."/>
            <person name="Maheswari U."/>
            <person name="Martens C."/>
            <person name="Maumus F."/>
            <person name="Otillar R.P."/>
            <person name="Rayko E."/>
            <person name="Salamov A."/>
            <person name="Vandepoele K."/>
            <person name="Beszteri B."/>
            <person name="Gruber A."/>
            <person name="Heijde M."/>
            <person name="Katinka M."/>
            <person name="Mock T."/>
            <person name="Valentin K."/>
            <person name="Verret F."/>
            <person name="Berges J.A."/>
            <person name="Brownlee C."/>
            <person name="Cadoret J.P."/>
            <person name="Chiovitti A."/>
            <person name="Choi C.J."/>
            <person name="Coesel S."/>
            <person name="De Martino A."/>
            <person name="Detter J.C."/>
            <person name="Durkin C."/>
            <person name="Falciatore A."/>
            <person name="Fournet J."/>
            <person name="Haruta M."/>
            <person name="Huysman M.J."/>
            <person name="Jenkins B.D."/>
            <person name="Jiroutova K."/>
            <person name="Jorgensen R.E."/>
            <person name="Joubert Y."/>
            <person name="Kaplan A."/>
            <person name="Kroger N."/>
            <person name="Kroth P.G."/>
            <person name="La Roche J."/>
            <person name="Lindquist E."/>
            <person name="Lommer M."/>
            <person name="Martin-Jezequel V."/>
            <person name="Lopez P.J."/>
            <person name="Lucas S."/>
            <person name="Mangogna M."/>
            <person name="McGinnis K."/>
            <person name="Medlin L.K."/>
            <person name="Montsant A."/>
            <person name="Oudot-Le Secq M.P."/>
            <person name="Napoli C."/>
            <person name="Obornik M."/>
            <person name="Parker M.S."/>
            <person name="Petit J.L."/>
            <person name="Porcel B.M."/>
            <person name="Poulsen N."/>
            <person name="Robison M."/>
            <person name="Rychlewski L."/>
            <person name="Rynearson T.A."/>
            <person name="Schmutz J."/>
            <person name="Shapiro H."/>
            <person name="Siaut M."/>
            <person name="Stanley M."/>
            <person name="Sussman M.R."/>
            <person name="Taylor A.R."/>
            <person name="Vardi A."/>
            <person name="von Dassow P."/>
            <person name="Vyverman W."/>
            <person name="Willis A."/>
            <person name="Wyrwicz L.S."/>
            <person name="Rokhsar D.S."/>
            <person name="Weissenbach J."/>
            <person name="Armbrust E.V."/>
            <person name="Green B.R."/>
            <person name="Van de Peer Y."/>
            <person name="Grigoriev I.V."/>
        </authorList>
    </citation>
    <scope>NUCLEOTIDE SEQUENCE [LARGE SCALE GENOMIC DNA]</scope>
    <source>
        <strain evidence="3 4">CCMP1335</strain>
    </source>
</reference>
<proteinExistence type="predicted"/>
<dbReference type="EMBL" id="CP001160">
    <property type="protein sequence ID" value="ACI64789.1"/>
    <property type="molecule type" value="Genomic_DNA"/>
</dbReference>
<feature type="region of interest" description="Disordered" evidence="1">
    <location>
        <begin position="62"/>
        <end position="82"/>
    </location>
</feature>
<dbReference type="RefSeq" id="XP_002296072.1">
    <property type="nucleotide sequence ID" value="XM_002296036.1"/>
</dbReference>
<evidence type="ECO:0000256" key="2">
    <source>
        <dbReference type="SAM" id="SignalP"/>
    </source>
</evidence>
<feature type="signal peptide" evidence="2">
    <location>
        <begin position="1"/>
        <end position="22"/>
    </location>
</feature>
<keyword evidence="2" id="KW-0732">Signal</keyword>
<dbReference type="PaxDb" id="35128-Thaps6750"/>
<evidence type="ECO:0000256" key="1">
    <source>
        <dbReference type="SAM" id="MobiDB-lite"/>
    </source>
</evidence>
<organism evidence="3 4">
    <name type="scientific">Thalassiosira pseudonana</name>
    <name type="common">Marine diatom</name>
    <name type="synonym">Cyclotella nana</name>
    <dbReference type="NCBI Taxonomy" id="35128"/>
    <lineage>
        <taxon>Eukaryota</taxon>
        <taxon>Sar</taxon>
        <taxon>Stramenopiles</taxon>
        <taxon>Ochrophyta</taxon>
        <taxon>Bacillariophyta</taxon>
        <taxon>Coscinodiscophyceae</taxon>
        <taxon>Thalassiosirophycidae</taxon>
        <taxon>Thalassiosirales</taxon>
        <taxon>Thalassiosiraceae</taxon>
        <taxon>Thalassiosira</taxon>
    </lineage>
</organism>
<dbReference type="Proteomes" id="UP000001449">
    <property type="component" value="Chromosome 7"/>
</dbReference>
<evidence type="ECO:0000313" key="3">
    <source>
        <dbReference type="EMBL" id="ACI64789.1"/>
    </source>
</evidence>
<sequence length="122" mass="13643">MWRTSNAITAFCLLSFLSEINGFTMSQAPLLTRLASWGTNYASQVVDFPSLMSSMVVNEDEVLQRRHSAPSSSSSPTQKPATPAFVLDHVTFDNVDMLSDYKSELMEYVYANSLKRAFSTEE</sequence>
<feature type="compositionally biased region" description="Low complexity" evidence="1">
    <location>
        <begin position="69"/>
        <end position="82"/>
    </location>
</feature>